<proteinExistence type="predicted"/>
<keyword evidence="6" id="KW-1185">Reference proteome</keyword>
<dbReference type="EMBL" id="JAFMYW010000005">
    <property type="protein sequence ID" value="MBO0950552.1"/>
    <property type="molecule type" value="Genomic_DNA"/>
</dbReference>
<evidence type="ECO:0000259" key="4">
    <source>
        <dbReference type="Pfam" id="PF13505"/>
    </source>
</evidence>
<evidence type="ECO:0000256" key="1">
    <source>
        <dbReference type="ARBA" id="ARBA00022729"/>
    </source>
</evidence>
<evidence type="ECO:0000313" key="6">
    <source>
        <dbReference type="Proteomes" id="UP000664628"/>
    </source>
</evidence>
<evidence type="ECO:0000256" key="3">
    <source>
        <dbReference type="SAM" id="SignalP"/>
    </source>
</evidence>
<dbReference type="Pfam" id="PF13505">
    <property type="entry name" value="OMP_b-brl"/>
    <property type="match status" value="1"/>
</dbReference>
<feature type="region of interest" description="Disordered" evidence="2">
    <location>
        <begin position="28"/>
        <end position="57"/>
    </location>
</feature>
<evidence type="ECO:0000256" key="2">
    <source>
        <dbReference type="SAM" id="MobiDB-lite"/>
    </source>
</evidence>
<feature type="chain" id="PRO_5046818872" evidence="3">
    <location>
        <begin position="22"/>
        <end position="241"/>
    </location>
</feature>
<feature type="domain" description="Outer membrane protein beta-barrel" evidence="4">
    <location>
        <begin position="74"/>
        <end position="238"/>
    </location>
</feature>
<dbReference type="InterPro" id="IPR027385">
    <property type="entry name" value="Beta-barrel_OMP"/>
</dbReference>
<gene>
    <name evidence="5" type="ORF">J2I46_18290</name>
</gene>
<name>A0ABS3JNQ6_9BACT</name>
<organism evidence="5 6">
    <name type="scientific">Fibrella forsythiae</name>
    <dbReference type="NCBI Taxonomy" id="2817061"/>
    <lineage>
        <taxon>Bacteria</taxon>
        <taxon>Pseudomonadati</taxon>
        <taxon>Bacteroidota</taxon>
        <taxon>Cytophagia</taxon>
        <taxon>Cytophagales</taxon>
        <taxon>Spirosomataceae</taxon>
        <taxon>Fibrella</taxon>
    </lineage>
</organism>
<sequence>MRLHQLFACVVVVLLPLGGMAQTVSDSLAAPRPATSGSALPDTLSDEPTSGSTKKSLYAPGGYGPSSLINTGHFGIKVGPSLTRAPIQGVSPTIEKQKLDFHLGVMYRYRFTKFVIQPELLYQVKGGTYQQFQIGSTNRTTTENNFNYVSLPIMLGYIPVEGLTLQAGPEFSWAISTPNGPQSNRDLGIAIGVHYDFLDMADKLSLNLRYIYGTTKIPETVNSTLQNRVFQLSIVYNFYKK</sequence>
<dbReference type="InterPro" id="IPR011250">
    <property type="entry name" value="OMP/PagP_B-barrel"/>
</dbReference>
<feature type="signal peptide" evidence="3">
    <location>
        <begin position="1"/>
        <end position="21"/>
    </location>
</feature>
<comment type="caution">
    <text evidence="5">The sequence shown here is derived from an EMBL/GenBank/DDBJ whole genome shotgun (WGS) entry which is preliminary data.</text>
</comment>
<evidence type="ECO:0000313" key="5">
    <source>
        <dbReference type="EMBL" id="MBO0950552.1"/>
    </source>
</evidence>
<protein>
    <submittedName>
        <fullName evidence="5">PorT family protein</fullName>
    </submittedName>
</protein>
<dbReference type="RefSeq" id="WP_207330493.1">
    <property type="nucleotide sequence ID" value="NZ_JAFMYW010000005.1"/>
</dbReference>
<feature type="compositionally biased region" description="Polar residues" evidence="2">
    <location>
        <begin position="46"/>
        <end position="55"/>
    </location>
</feature>
<accession>A0ABS3JNQ6</accession>
<reference evidence="5 6" key="1">
    <citation type="submission" date="2021-03" db="EMBL/GenBank/DDBJ databases">
        <title>Fibrella sp. HMF5405 genome sequencing and assembly.</title>
        <authorList>
            <person name="Kang H."/>
            <person name="Kim H."/>
            <person name="Bae S."/>
            <person name="Joh K."/>
        </authorList>
    </citation>
    <scope>NUCLEOTIDE SEQUENCE [LARGE SCALE GENOMIC DNA]</scope>
    <source>
        <strain evidence="5 6">HMF5405</strain>
    </source>
</reference>
<keyword evidence="1 3" id="KW-0732">Signal</keyword>
<dbReference type="Proteomes" id="UP000664628">
    <property type="component" value="Unassembled WGS sequence"/>
</dbReference>
<dbReference type="SUPFAM" id="SSF56925">
    <property type="entry name" value="OMPA-like"/>
    <property type="match status" value="1"/>
</dbReference>